<comment type="caution">
    <text evidence="2">The sequence shown here is derived from an EMBL/GenBank/DDBJ whole genome shotgun (WGS) entry which is preliminary data.</text>
</comment>
<accession>A0A6B3RTV2</accession>
<dbReference type="RefSeq" id="WP_164613008.1">
    <property type="nucleotide sequence ID" value="NZ_JAAIKE010000004.1"/>
</dbReference>
<dbReference type="AlphaFoldDB" id="A0A6B3RTV2"/>
<keyword evidence="3" id="KW-1185">Reference proteome</keyword>
<evidence type="ECO:0000313" key="2">
    <source>
        <dbReference type="EMBL" id="NEX47375.1"/>
    </source>
</evidence>
<feature type="transmembrane region" description="Helical" evidence="1">
    <location>
        <begin position="194"/>
        <end position="220"/>
    </location>
</feature>
<evidence type="ECO:0000313" key="3">
    <source>
        <dbReference type="Proteomes" id="UP000481421"/>
    </source>
</evidence>
<keyword evidence="1" id="KW-0472">Membrane</keyword>
<sequence>MALAYDFDIFEVIPDAGTSDPELDGFLTAAGFVSKTEAATVALFRDPRTAEALRRAPPALREYFVASGFGFNTYDSGAPAGRYPAKDEAARLAVIFRLTENASRHALPRPDDAPEGGEVFRLGAFLAELDRAQPIDMPEPPAVHVLGDDANARAEAGSAPRRRVPAIFETDPIINEPAAPAPEPPRRKFWQHRFFRLGAAATLVIFAMQLASGTALTVLASL</sequence>
<dbReference type="EMBL" id="JAAIKE010000004">
    <property type="protein sequence ID" value="NEX47375.1"/>
    <property type="molecule type" value="Genomic_DNA"/>
</dbReference>
<name>A0A6B3RTV2_9RHOB</name>
<gene>
    <name evidence="2" type="ORF">G3572_14270</name>
</gene>
<proteinExistence type="predicted"/>
<protein>
    <submittedName>
        <fullName evidence="2">Uncharacterized protein</fullName>
    </submittedName>
</protein>
<keyword evidence="1" id="KW-0812">Transmembrane</keyword>
<organism evidence="2 3">
    <name type="scientific">Pseudotabrizicola algicola</name>
    <dbReference type="NCBI Taxonomy" id="2709381"/>
    <lineage>
        <taxon>Bacteria</taxon>
        <taxon>Pseudomonadati</taxon>
        <taxon>Pseudomonadota</taxon>
        <taxon>Alphaproteobacteria</taxon>
        <taxon>Rhodobacterales</taxon>
        <taxon>Paracoccaceae</taxon>
        <taxon>Pseudotabrizicola</taxon>
    </lineage>
</organism>
<dbReference type="Proteomes" id="UP000481421">
    <property type="component" value="Unassembled WGS sequence"/>
</dbReference>
<evidence type="ECO:0000256" key="1">
    <source>
        <dbReference type="SAM" id="Phobius"/>
    </source>
</evidence>
<reference evidence="2 3" key="1">
    <citation type="submission" date="2020-02" db="EMBL/GenBank/DDBJ databases">
        <title>Rhodobacter algicola sp. nov., isolated from microalga culture.</title>
        <authorList>
            <person name="Park C.-Y."/>
        </authorList>
    </citation>
    <scope>NUCLEOTIDE SEQUENCE [LARGE SCALE GENOMIC DNA]</scope>
    <source>
        <strain evidence="2 3">ETT8</strain>
    </source>
</reference>
<keyword evidence="1" id="KW-1133">Transmembrane helix</keyword>